<dbReference type="Proteomes" id="UP000554482">
    <property type="component" value="Unassembled WGS sequence"/>
</dbReference>
<organism evidence="2 3">
    <name type="scientific">Thalictrum thalictroides</name>
    <name type="common">Rue-anemone</name>
    <name type="synonym">Anemone thalictroides</name>
    <dbReference type="NCBI Taxonomy" id="46969"/>
    <lineage>
        <taxon>Eukaryota</taxon>
        <taxon>Viridiplantae</taxon>
        <taxon>Streptophyta</taxon>
        <taxon>Embryophyta</taxon>
        <taxon>Tracheophyta</taxon>
        <taxon>Spermatophyta</taxon>
        <taxon>Magnoliopsida</taxon>
        <taxon>Ranunculales</taxon>
        <taxon>Ranunculaceae</taxon>
        <taxon>Thalictroideae</taxon>
        <taxon>Thalictrum</taxon>
    </lineage>
</organism>
<comment type="caution">
    <text evidence="2">The sequence shown here is derived from an EMBL/GenBank/DDBJ whole genome shotgun (WGS) entry which is preliminary data.</text>
</comment>
<sequence>MNGSRKIEAMEIDEATSANPSSTLGLKRGFLSPARQIANTKSSSDLIGIGKTNLCSNLEKKNTEVDADEEIDSLDSAIIKKYGEGSLEKFRRKKAENVVEDGNRGGHEIQTKLGDQIMANQITAGEGVLTCLDDNKNSNTNLIVNPKHITNGGIVYREGQY</sequence>
<evidence type="ECO:0000313" key="3">
    <source>
        <dbReference type="Proteomes" id="UP000554482"/>
    </source>
</evidence>
<accession>A0A7J6W254</accession>
<dbReference type="EMBL" id="JABWDY010023892">
    <property type="protein sequence ID" value="KAF5190622.1"/>
    <property type="molecule type" value="Genomic_DNA"/>
</dbReference>
<evidence type="ECO:0000313" key="2">
    <source>
        <dbReference type="EMBL" id="KAF5190622.1"/>
    </source>
</evidence>
<keyword evidence="3" id="KW-1185">Reference proteome</keyword>
<reference evidence="2 3" key="1">
    <citation type="submission" date="2020-06" db="EMBL/GenBank/DDBJ databases">
        <title>Transcriptomic and genomic resources for Thalictrum thalictroides and T. hernandezii: Facilitating candidate gene discovery in an emerging model plant lineage.</title>
        <authorList>
            <person name="Arias T."/>
            <person name="Riano-Pachon D.M."/>
            <person name="Di Stilio V.S."/>
        </authorList>
    </citation>
    <scope>NUCLEOTIDE SEQUENCE [LARGE SCALE GENOMIC DNA]</scope>
    <source>
        <strain evidence="3">cv. WT478/WT964</strain>
        <tissue evidence="2">Leaves</tissue>
    </source>
</reference>
<gene>
    <name evidence="2" type="ORF">FRX31_019791</name>
</gene>
<feature type="region of interest" description="Disordered" evidence="1">
    <location>
        <begin position="1"/>
        <end position="24"/>
    </location>
</feature>
<evidence type="ECO:0000256" key="1">
    <source>
        <dbReference type="SAM" id="MobiDB-lite"/>
    </source>
</evidence>
<protein>
    <submittedName>
        <fullName evidence="2">Uncharacterized protein</fullName>
    </submittedName>
</protein>
<dbReference type="AlphaFoldDB" id="A0A7J6W254"/>
<name>A0A7J6W254_THATH</name>
<proteinExistence type="predicted"/>